<proteinExistence type="predicted"/>
<evidence type="ECO:0000313" key="4">
    <source>
        <dbReference type="Proteomes" id="UP000237718"/>
    </source>
</evidence>
<name>A0A2T1AC13_TRISK</name>
<feature type="region of interest" description="Disordered" evidence="1">
    <location>
        <begin position="370"/>
        <end position="394"/>
    </location>
</feature>
<evidence type="ECO:0000259" key="2">
    <source>
        <dbReference type="Pfam" id="PF06812"/>
    </source>
</evidence>
<dbReference type="AlphaFoldDB" id="A0A2T1AC13"/>
<organism evidence="3 4">
    <name type="scientific">Tritonibacter scottomollicae</name>
    <name type="common">Epibacterium scottomollicae</name>
    <dbReference type="NCBI Taxonomy" id="483013"/>
    <lineage>
        <taxon>Bacteria</taxon>
        <taxon>Pseudomonadati</taxon>
        <taxon>Pseudomonadota</taxon>
        <taxon>Alphaproteobacteria</taxon>
        <taxon>Rhodobacterales</taxon>
        <taxon>Paracoccaceae</taxon>
        <taxon>Tritonibacter</taxon>
    </lineage>
</organism>
<dbReference type="RefSeq" id="WP_106164642.1">
    <property type="nucleotide sequence ID" value="NZ_PVUF01000011.1"/>
</dbReference>
<feature type="region of interest" description="Disordered" evidence="1">
    <location>
        <begin position="255"/>
        <end position="283"/>
    </location>
</feature>
<dbReference type="InterPro" id="IPR010657">
    <property type="entry name" value="ImpA_N"/>
</dbReference>
<evidence type="ECO:0000313" key="3">
    <source>
        <dbReference type="EMBL" id="PRZ46145.1"/>
    </source>
</evidence>
<dbReference type="PANTHER" id="PTHR37951:SF1">
    <property type="entry name" value="TYPE VI SECRETION SYSTEM COMPONENT TSSA1"/>
    <property type="match status" value="1"/>
</dbReference>
<feature type="domain" description="ImpA N-terminal" evidence="2">
    <location>
        <begin position="9"/>
        <end position="141"/>
    </location>
</feature>
<dbReference type="OrthoDB" id="9771118at2"/>
<protein>
    <submittedName>
        <fullName evidence="3">Type VI secretion system protein ImpA</fullName>
    </submittedName>
</protein>
<sequence length="448" mass="48407">MIVDDILIPISADAPCGPDLDASWDDTYGEYYFDAEGRLPERYFTPGTELPGSEQQPDKVFDPVADVNLQAEITQIDSLLSRSRDLRLLVLRAKWQALAGEIGDLADTFEMIAGCLEVFGPDLHPQIESAARERREAINDLASQMALLQPLTFLPLSASGDVSLRRIKVAEGHLKPLQKEQDLEADTLYGLLRDPANGARISFVLEAIGRIQAALERIHVASQRSTGGQTPKLDPLNDVLTEMIAAVKKARPDLVKDAPQGGGAAGGAADPSATAPSEAGAPMMPAAVNAPKVESHDHARALLEQVEHYYRREEPSSAALLLVTQARLLIGKTLVEAITTLLPGRAAEAKIDFGPASGFVIDYNRLETLSTTQPTDPTRDSRSRSPKVSPIPSGQEAADVLLGVEAYFRHAEKSSPVPLLLSRARRYVDQEFESILTDLLGDADKSAP</sequence>
<dbReference type="EMBL" id="PVUF01000011">
    <property type="protein sequence ID" value="PRZ46145.1"/>
    <property type="molecule type" value="Genomic_DNA"/>
</dbReference>
<accession>A0A2T1AC13</accession>
<dbReference type="PANTHER" id="PTHR37951">
    <property type="entry name" value="CYTOPLASMIC PROTEIN-RELATED"/>
    <property type="match status" value="1"/>
</dbReference>
<evidence type="ECO:0000256" key="1">
    <source>
        <dbReference type="SAM" id="MobiDB-lite"/>
    </source>
</evidence>
<comment type="caution">
    <text evidence="3">The sequence shown here is derived from an EMBL/GenBank/DDBJ whole genome shotgun (WGS) entry which is preliminary data.</text>
</comment>
<reference evidence="3 4" key="1">
    <citation type="submission" date="2018-03" db="EMBL/GenBank/DDBJ databases">
        <title>Genomic Encyclopedia of Archaeal and Bacterial Type Strains, Phase II (KMG-II): from individual species to whole genera.</title>
        <authorList>
            <person name="Goeker M."/>
        </authorList>
    </citation>
    <scope>NUCLEOTIDE SEQUENCE [LARGE SCALE GENOMIC DNA]</scope>
    <source>
        <strain evidence="3 4">DSM 25328</strain>
    </source>
</reference>
<dbReference type="Proteomes" id="UP000237718">
    <property type="component" value="Unassembled WGS sequence"/>
</dbReference>
<dbReference type="Pfam" id="PF06812">
    <property type="entry name" value="ImpA_N"/>
    <property type="match status" value="1"/>
</dbReference>
<dbReference type="InterPro" id="IPR017740">
    <property type="entry name" value="TssA-like"/>
</dbReference>
<gene>
    <name evidence="3" type="ORF">CLV89_11136</name>
</gene>